<dbReference type="InterPro" id="IPR009486">
    <property type="entry name" value="Pur_nuclsid_perm"/>
</dbReference>
<dbReference type="Pfam" id="PF06516">
    <property type="entry name" value="NUP"/>
    <property type="match status" value="1"/>
</dbReference>
<reference evidence="1 2" key="1">
    <citation type="submission" date="2016-03" db="EMBL/GenBank/DDBJ databases">
        <title>Draft genome sequence of Gluconobacter cerinus strain CECT 9110.</title>
        <authorList>
            <person name="Sainz F."/>
            <person name="Mas A."/>
            <person name="Torija M.J."/>
        </authorList>
    </citation>
    <scope>NUCLEOTIDE SEQUENCE [LARGE SCALE GENOMIC DNA]</scope>
    <source>
        <strain evidence="1 2">CECT 9110</strain>
    </source>
</reference>
<dbReference type="GO" id="GO:0055085">
    <property type="term" value="P:transmembrane transport"/>
    <property type="evidence" value="ECO:0007669"/>
    <property type="project" value="InterPro"/>
</dbReference>
<gene>
    <name evidence="1" type="ORF">A0123_02600</name>
</gene>
<dbReference type="PANTHER" id="PTHR38643">
    <property type="entry name" value="PURINE NUCLEOSIDE PERMEASE C285.05-RELATED"/>
    <property type="match status" value="1"/>
</dbReference>
<dbReference type="PROSITE" id="PS51257">
    <property type="entry name" value="PROKAR_LIPOPROTEIN"/>
    <property type="match status" value="1"/>
</dbReference>
<name>A0A1B6VI22_9PROT</name>
<dbReference type="PATRIC" id="fig|38307.3.peg.2715"/>
<dbReference type="Proteomes" id="UP000077786">
    <property type="component" value="Unassembled WGS sequence"/>
</dbReference>
<organism evidence="1 2">
    <name type="scientific">Gluconobacter cerinus</name>
    <dbReference type="NCBI Taxonomy" id="38307"/>
    <lineage>
        <taxon>Bacteria</taxon>
        <taxon>Pseudomonadati</taxon>
        <taxon>Pseudomonadota</taxon>
        <taxon>Alphaproteobacteria</taxon>
        <taxon>Acetobacterales</taxon>
        <taxon>Acetobacteraceae</taxon>
        <taxon>Gluconobacter</taxon>
    </lineage>
</organism>
<dbReference type="PANTHER" id="PTHR38643:SF1">
    <property type="entry name" value="PURINE NUCLEOSIDE PERMEASE C285.05-RELATED"/>
    <property type="match status" value="1"/>
</dbReference>
<evidence type="ECO:0000313" key="2">
    <source>
        <dbReference type="Proteomes" id="UP000077786"/>
    </source>
</evidence>
<proteinExistence type="predicted"/>
<comment type="caution">
    <text evidence="1">The sequence shown here is derived from an EMBL/GenBank/DDBJ whole genome shotgun (WGS) entry which is preliminary data.</text>
</comment>
<dbReference type="AlphaFoldDB" id="A0A1B6VI22"/>
<protein>
    <submittedName>
        <fullName evidence="1">Purine nucleoside permease</fullName>
    </submittedName>
</protein>
<accession>A0A1B6VI22</accession>
<dbReference type="EMBL" id="LUTU01000013">
    <property type="protein sequence ID" value="OAJ66864.1"/>
    <property type="molecule type" value="Genomic_DNA"/>
</dbReference>
<dbReference type="PIRSF" id="PIRSF013171">
    <property type="entry name" value="Pur_nuclsid_perm"/>
    <property type="match status" value="1"/>
</dbReference>
<sequence length="362" mass="39782">MKLISFVQQIMPHALSMGCMASLALTTAPAKAKEQPWDIRAVVLTTYEIGEDTGDRAGEFQPWIEGEHLTEKVPFPLGIHPIYTDAQHHLLVVVTGTPIAPATTSVMALATDPRFDLRHAYWMVDGISGFDPTVASVGSVSIADYVAGDITRYIDKREAPKEWPYGYFMITAQKPNQYALSGGDAPDGSIQHNNAFQLNPSLVHWAYDLTQTVTLSDPPQLEAQRKLYKSTDVAAGRPAVVTGGDFGSDTFWHGKIMTSFARDWVHLLTQGKSHFVSSDMEDSGILEALTRLGQAGRVDSSRVMVLRSASNYTEQPHGMTAVQSMNSGYDGEKVALDNGYRVGSRIIHELLQHWDKFGTQTP</sequence>
<evidence type="ECO:0000313" key="1">
    <source>
        <dbReference type="EMBL" id="OAJ66864.1"/>
    </source>
</evidence>